<sequence>MAVGPEMLTSGASGRVNALLSVRAWRTVVRVLTTVLLLLLRVFGYPKRPASEKVAEEKQAAVVRLPAAIVPRRLAVDQEVAARRALAIRRVREDKDDRSVRDYSLFATPRGATLFTQTWTPVSKNIRAALVLLHGLNEHSGRYGEFAKQLNGVGIKVYGMDWIGKSSGAFPPLDLISI</sequence>
<dbReference type="InterPro" id="IPR022742">
    <property type="entry name" value="Hydrolase_4"/>
</dbReference>
<feature type="domain" description="Serine aminopeptidase S33" evidence="1">
    <location>
        <begin position="125"/>
        <end position="164"/>
    </location>
</feature>
<dbReference type="Gene3D" id="3.40.50.1820">
    <property type="entry name" value="alpha/beta hydrolase"/>
    <property type="match status" value="1"/>
</dbReference>
<dbReference type="SUPFAM" id="SSF53474">
    <property type="entry name" value="alpha/beta-Hydrolases"/>
    <property type="match status" value="1"/>
</dbReference>
<dbReference type="GO" id="GO:0047372">
    <property type="term" value="F:monoacylglycerol lipase activity"/>
    <property type="evidence" value="ECO:0007669"/>
    <property type="project" value="UniProtKB-EC"/>
</dbReference>
<reference evidence="2" key="1">
    <citation type="journal article" date="2013" name="J. Plant Res.">
        <title>Effect of fungi and light on seed germination of three Opuntia species from semiarid lands of central Mexico.</title>
        <authorList>
            <person name="Delgado-Sanchez P."/>
            <person name="Jimenez-Bremont J.F."/>
            <person name="Guerrero-Gonzalez Mde L."/>
            <person name="Flores J."/>
        </authorList>
    </citation>
    <scope>NUCLEOTIDE SEQUENCE</scope>
    <source>
        <tissue evidence="2">Cladode</tissue>
    </source>
</reference>
<dbReference type="InterPro" id="IPR051044">
    <property type="entry name" value="MAG_DAG_Lipase"/>
</dbReference>
<evidence type="ECO:0000313" key="2">
    <source>
        <dbReference type="EMBL" id="MBA4678409.1"/>
    </source>
</evidence>
<dbReference type="AlphaFoldDB" id="A0A7C9FLN1"/>
<organism evidence="2">
    <name type="scientific">Opuntia streptacantha</name>
    <name type="common">Prickly pear cactus</name>
    <name type="synonym">Opuntia cardona</name>
    <dbReference type="NCBI Taxonomy" id="393608"/>
    <lineage>
        <taxon>Eukaryota</taxon>
        <taxon>Viridiplantae</taxon>
        <taxon>Streptophyta</taxon>
        <taxon>Embryophyta</taxon>
        <taxon>Tracheophyta</taxon>
        <taxon>Spermatophyta</taxon>
        <taxon>Magnoliopsida</taxon>
        <taxon>eudicotyledons</taxon>
        <taxon>Gunneridae</taxon>
        <taxon>Pentapetalae</taxon>
        <taxon>Caryophyllales</taxon>
        <taxon>Cactineae</taxon>
        <taxon>Cactaceae</taxon>
        <taxon>Opuntioideae</taxon>
        <taxon>Opuntia</taxon>
    </lineage>
</organism>
<dbReference type="InterPro" id="IPR029058">
    <property type="entry name" value="AB_hydrolase_fold"/>
</dbReference>
<accession>A0A7C9FLN1</accession>
<dbReference type="PANTHER" id="PTHR11614">
    <property type="entry name" value="PHOSPHOLIPASE-RELATED"/>
    <property type="match status" value="1"/>
</dbReference>
<reference evidence="2" key="2">
    <citation type="submission" date="2020-07" db="EMBL/GenBank/DDBJ databases">
        <authorList>
            <person name="Vera ALvarez R."/>
            <person name="Arias-Moreno D.M."/>
            <person name="Jimenez-Jacinto V."/>
            <person name="Jimenez-Bremont J.F."/>
            <person name="Swaminathan K."/>
            <person name="Moose S.P."/>
            <person name="Guerrero-Gonzalez M.L."/>
            <person name="Marino-Ramirez L."/>
            <person name="Landsman D."/>
            <person name="Rodriguez-Kessler M."/>
            <person name="Delgado-Sanchez P."/>
        </authorList>
    </citation>
    <scope>NUCLEOTIDE SEQUENCE</scope>
    <source>
        <tissue evidence="2">Cladode</tissue>
    </source>
</reference>
<evidence type="ECO:0000259" key="1">
    <source>
        <dbReference type="Pfam" id="PF12146"/>
    </source>
</evidence>
<dbReference type="Pfam" id="PF12146">
    <property type="entry name" value="Hydrolase_4"/>
    <property type="match status" value="1"/>
</dbReference>
<protein>
    <submittedName>
        <fullName evidence="2">Acylglycerol lipase</fullName>
        <ecNumber evidence="2">3.1.1.23</ecNumber>
    </submittedName>
</protein>
<proteinExistence type="predicted"/>
<keyword evidence="2" id="KW-0378">Hydrolase</keyword>
<dbReference type="EC" id="3.1.1.23" evidence="2"/>
<name>A0A7C9FLN1_OPUST</name>
<dbReference type="EMBL" id="GISG01279241">
    <property type="protein sequence ID" value="MBA4678409.1"/>
    <property type="molecule type" value="Transcribed_RNA"/>
</dbReference>